<sequence>MSGHYNKQDHKMKRTKLKLNNGNEISSSAASFVPLITQINKNYVSSPSVQSLLQPRSAAAPLPEYKAAAAGEKSRLVLRHYGTFKAAWDWLMLLATTYVAVAVPYNASFVAADGRASVVSDVLVEALFILGEYAVNAGNPKY</sequence>
<comment type="caution">
    <text evidence="1">The sequence shown here is derived from an EMBL/GenBank/DDBJ whole genome shotgun (WGS) entry which is preliminary data.</text>
</comment>
<name>A0A8K0KAC9_LADFU</name>
<dbReference type="PANTHER" id="PTHR10217:SF637">
    <property type="entry name" value="EAG-LIKE K[+] CHANNEL, ISOFORM A"/>
    <property type="match status" value="1"/>
</dbReference>
<reference evidence="1" key="1">
    <citation type="submission" date="2013-04" db="EMBL/GenBank/DDBJ databases">
        <authorList>
            <person name="Qu J."/>
            <person name="Murali S.C."/>
            <person name="Bandaranaike D."/>
            <person name="Bellair M."/>
            <person name="Blankenburg K."/>
            <person name="Chao H."/>
            <person name="Dinh H."/>
            <person name="Doddapaneni H."/>
            <person name="Downs B."/>
            <person name="Dugan-Rocha S."/>
            <person name="Elkadiri S."/>
            <person name="Gnanaolivu R.D."/>
            <person name="Hernandez B."/>
            <person name="Javaid M."/>
            <person name="Jayaseelan J.C."/>
            <person name="Lee S."/>
            <person name="Li M."/>
            <person name="Ming W."/>
            <person name="Munidasa M."/>
            <person name="Muniz J."/>
            <person name="Nguyen L."/>
            <person name="Ongeri F."/>
            <person name="Osuji N."/>
            <person name="Pu L.-L."/>
            <person name="Puazo M."/>
            <person name="Qu C."/>
            <person name="Quiroz J."/>
            <person name="Raj R."/>
            <person name="Weissenberger G."/>
            <person name="Xin Y."/>
            <person name="Zou X."/>
            <person name="Han Y."/>
            <person name="Richards S."/>
            <person name="Worley K."/>
            <person name="Muzny D."/>
            <person name="Gibbs R."/>
        </authorList>
    </citation>
    <scope>NUCLEOTIDE SEQUENCE</scope>
    <source>
        <strain evidence="1">Sampled in the wild</strain>
    </source>
</reference>
<dbReference type="GO" id="GO:0005249">
    <property type="term" value="F:voltage-gated potassium channel activity"/>
    <property type="evidence" value="ECO:0007669"/>
    <property type="project" value="InterPro"/>
</dbReference>
<evidence type="ECO:0008006" key="3">
    <source>
        <dbReference type="Google" id="ProtNLM"/>
    </source>
</evidence>
<proteinExistence type="predicted"/>
<reference evidence="1" key="2">
    <citation type="submission" date="2017-10" db="EMBL/GenBank/DDBJ databases">
        <title>Ladona fulva Genome sequencing and assembly.</title>
        <authorList>
            <person name="Murali S."/>
            <person name="Richards S."/>
            <person name="Bandaranaike D."/>
            <person name="Bellair M."/>
            <person name="Blankenburg K."/>
            <person name="Chao H."/>
            <person name="Dinh H."/>
            <person name="Doddapaneni H."/>
            <person name="Dugan-Rocha S."/>
            <person name="Elkadiri S."/>
            <person name="Gnanaolivu R."/>
            <person name="Hernandez B."/>
            <person name="Skinner E."/>
            <person name="Javaid M."/>
            <person name="Lee S."/>
            <person name="Li M."/>
            <person name="Ming W."/>
            <person name="Munidasa M."/>
            <person name="Muniz J."/>
            <person name="Nguyen L."/>
            <person name="Hughes D."/>
            <person name="Osuji N."/>
            <person name="Pu L.-L."/>
            <person name="Puazo M."/>
            <person name="Qu C."/>
            <person name="Quiroz J."/>
            <person name="Raj R."/>
            <person name="Weissenberger G."/>
            <person name="Xin Y."/>
            <person name="Zou X."/>
            <person name="Han Y."/>
            <person name="Worley K."/>
            <person name="Muzny D."/>
            <person name="Gibbs R."/>
        </authorList>
    </citation>
    <scope>NUCLEOTIDE SEQUENCE</scope>
    <source>
        <strain evidence="1">Sampled in the wild</strain>
    </source>
</reference>
<evidence type="ECO:0000313" key="1">
    <source>
        <dbReference type="EMBL" id="KAG8230697.1"/>
    </source>
</evidence>
<accession>A0A8K0KAC9</accession>
<dbReference type="GO" id="GO:0042391">
    <property type="term" value="P:regulation of membrane potential"/>
    <property type="evidence" value="ECO:0007669"/>
    <property type="project" value="TreeGrafter"/>
</dbReference>
<keyword evidence="2" id="KW-1185">Reference proteome</keyword>
<dbReference type="PANTHER" id="PTHR10217">
    <property type="entry name" value="VOLTAGE AND LIGAND GATED POTASSIUM CHANNEL"/>
    <property type="match status" value="1"/>
</dbReference>
<gene>
    <name evidence="1" type="ORF">J437_LFUL014684</name>
</gene>
<dbReference type="EMBL" id="KZ308504">
    <property type="protein sequence ID" value="KAG8230697.1"/>
    <property type="molecule type" value="Genomic_DNA"/>
</dbReference>
<dbReference type="OrthoDB" id="447251at2759"/>
<evidence type="ECO:0000313" key="2">
    <source>
        <dbReference type="Proteomes" id="UP000792457"/>
    </source>
</evidence>
<dbReference type="GO" id="GO:0005886">
    <property type="term" value="C:plasma membrane"/>
    <property type="evidence" value="ECO:0007669"/>
    <property type="project" value="TreeGrafter"/>
</dbReference>
<dbReference type="InterPro" id="IPR050818">
    <property type="entry name" value="KCNH_animal-type"/>
</dbReference>
<dbReference type="PRINTS" id="PR01463">
    <property type="entry name" value="EAGCHANLFMLY"/>
</dbReference>
<dbReference type="Proteomes" id="UP000792457">
    <property type="component" value="Unassembled WGS sequence"/>
</dbReference>
<dbReference type="InterPro" id="IPR003938">
    <property type="entry name" value="K_chnl_volt-dep_EAG/ELK/ERG"/>
</dbReference>
<dbReference type="AlphaFoldDB" id="A0A8K0KAC9"/>
<organism evidence="1 2">
    <name type="scientific">Ladona fulva</name>
    <name type="common">Scarce chaser dragonfly</name>
    <name type="synonym">Libellula fulva</name>
    <dbReference type="NCBI Taxonomy" id="123851"/>
    <lineage>
        <taxon>Eukaryota</taxon>
        <taxon>Metazoa</taxon>
        <taxon>Ecdysozoa</taxon>
        <taxon>Arthropoda</taxon>
        <taxon>Hexapoda</taxon>
        <taxon>Insecta</taxon>
        <taxon>Pterygota</taxon>
        <taxon>Palaeoptera</taxon>
        <taxon>Odonata</taxon>
        <taxon>Epiprocta</taxon>
        <taxon>Anisoptera</taxon>
        <taxon>Libelluloidea</taxon>
        <taxon>Libellulidae</taxon>
        <taxon>Ladona</taxon>
    </lineage>
</organism>
<protein>
    <recommendedName>
        <fullName evidence="3">Ion transport domain-containing protein</fullName>
    </recommendedName>
</protein>